<feature type="region of interest" description="Disordered" evidence="1">
    <location>
        <begin position="1"/>
        <end position="139"/>
    </location>
</feature>
<sequence length="167" mass="17890">MDPSQDPSQLPAATPDAPDRNTMEQIRLRRLAKLGTASPKPSEESGPSTKPEGSSTTPSAPTPEQRASPAAQASEKRKINVTPTPADKPPVSSSQSSTIPDRSHKRAAAKIDDRPQATQPATKKPNMAPEESIDDYTHRTRIEAWKAEKIEAAKAKVLGDSMDTTEG</sequence>
<evidence type="ECO:0000313" key="3">
    <source>
        <dbReference type="Proteomes" id="UP000045706"/>
    </source>
</evidence>
<dbReference type="AlphaFoldDB" id="A0A0G4MVP3"/>
<evidence type="ECO:0000313" key="2">
    <source>
        <dbReference type="EMBL" id="CRK38239.1"/>
    </source>
</evidence>
<dbReference type="Proteomes" id="UP000045706">
    <property type="component" value="Unassembled WGS sequence"/>
</dbReference>
<feature type="compositionally biased region" description="Polar residues" evidence="1">
    <location>
        <begin position="45"/>
        <end position="59"/>
    </location>
</feature>
<evidence type="ECO:0000256" key="1">
    <source>
        <dbReference type="SAM" id="MobiDB-lite"/>
    </source>
</evidence>
<organism evidence="2 3">
    <name type="scientific">Verticillium longisporum</name>
    <name type="common">Verticillium dahliae var. longisporum</name>
    <dbReference type="NCBI Taxonomy" id="100787"/>
    <lineage>
        <taxon>Eukaryota</taxon>
        <taxon>Fungi</taxon>
        <taxon>Dikarya</taxon>
        <taxon>Ascomycota</taxon>
        <taxon>Pezizomycotina</taxon>
        <taxon>Sordariomycetes</taxon>
        <taxon>Hypocreomycetidae</taxon>
        <taxon>Glomerellales</taxon>
        <taxon>Plectosphaerellaceae</taxon>
        <taxon>Verticillium</taxon>
    </lineage>
</organism>
<dbReference type="EMBL" id="CVQI01031113">
    <property type="protein sequence ID" value="CRK38239.1"/>
    <property type="molecule type" value="Genomic_DNA"/>
</dbReference>
<feature type="compositionally biased region" description="Polar residues" evidence="1">
    <location>
        <begin position="91"/>
        <end position="100"/>
    </location>
</feature>
<proteinExistence type="predicted"/>
<protein>
    <submittedName>
        <fullName evidence="2">Uncharacterized protein</fullName>
    </submittedName>
</protein>
<name>A0A0G4MVP3_VERLO</name>
<reference evidence="3" key="1">
    <citation type="submission" date="2015-05" db="EMBL/GenBank/DDBJ databases">
        <authorList>
            <person name="Fogelqvist Johan"/>
        </authorList>
    </citation>
    <scope>NUCLEOTIDE SEQUENCE [LARGE SCALE GENOMIC DNA]</scope>
</reference>
<gene>
    <name evidence="2" type="ORF">BN1723_015293</name>
</gene>
<accession>A0A0G4MVP3</accession>